<evidence type="ECO:0000259" key="1">
    <source>
        <dbReference type="Pfam" id="PF13460"/>
    </source>
</evidence>
<protein>
    <submittedName>
        <fullName evidence="2">SDR family oxidoreductase</fullName>
    </submittedName>
</protein>
<dbReference type="PANTHER" id="PTHR15020">
    <property type="entry name" value="FLAVIN REDUCTASE-RELATED"/>
    <property type="match status" value="1"/>
</dbReference>
<reference evidence="3" key="1">
    <citation type="journal article" date="2019" name="Int. J. Syst. Evol. Microbiol.">
        <title>The Global Catalogue of Microorganisms (GCM) 10K type strain sequencing project: providing services to taxonomists for standard genome sequencing and annotation.</title>
        <authorList>
            <consortium name="The Broad Institute Genomics Platform"/>
            <consortium name="The Broad Institute Genome Sequencing Center for Infectious Disease"/>
            <person name="Wu L."/>
            <person name="Ma J."/>
        </authorList>
    </citation>
    <scope>NUCLEOTIDE SEQUENCE [LARGE SCALE GENOMIC DNA]</scope>
    <source>
        <strain evidence="3">JCM 18541</strain>
    </source>
</reference>
<keyword evidence="3" id="KW-1185">Reference proteome</keyword>
<accession>A0ABP9AX31</accession>
<evidence type="ECO:0000313" key="2">
    <source>
        <dbReference type="EMBL" id="GAA4787227.1"/>
    </source>
</evidence>
<dbReference type="Proteomes" id="UP001500187">
    <property type="component" value="Unassembled WGS sequence"/>
</dbReference>
<gene>
    <name evidence="2" type="ORF">GCM10023352_00940</name>
</gene>
<comment type="caution">
    <text evidence="2">The sequence shown here is derived from an EMBL/GenBank/DDBJ whole genome shotgun (WGS) entry which is preliminary data.</text>
</comment>
<proteinExistence type="predicted"/>
<feature type="domain" description="NAD(P)-binding" evidence="1">
    <location>
        <begin position="8"/>
        <end position="193"/>
    </location>
</feature>
<organism evidence="2 3">
    <name type="scientific">Rothia endophytica</name>
    <dbReference type="NCBI Taxonomy" id="1324766"/>
    <lineage>
        <taxon>Bacteria</taxon>
        <taxon>Bacillati</taxon>
        <taxon>Actinomycetota</taxon>
        <taxon>Actinomycetes</taxon>
        <taxon>Micrococcales</taxon>
        <taxon>Micrococcaceae</taxon>
        <taxon>Rothia</taxon>
    </lineage>
</organism>
<name>A0ABP9AX31_9MICC</name>
<dbReference type="EMBL" id="BAABKP010000001">
    <property type="protein sequence ID" value="GAA4787227.1"/>
    <property type="molecule type" value="Genomic_DNA"/>
</dbReference>
<dbReference type="InterPro" id="IPR016040">
    <property type="entry name" value="NAD(P)-bd_dom"/>
</dbReference>
<dbReference type="InterPro" id="IPR036291">
    <property type="entry name" value="NAD(P)-bd_dom_sf"/>
</dbReference>
<dbReference type="PANTHER" id="PTHR15020:SF50">
    <property type="entry name" value="UPF0659 PROTEIN YMR090W"/>
    <property type="match status" value="1"/>
</dbReference>
<dbReference type="Pfam" id="PF13460">
    <property type="entry name" value="NAD_binding_10"/>
    <property type="match status" value="1"/>
</dbReference>
<evidence type="ECO:0000313" key="3">
    <source>
        <dbReference type="Proteomes" id="UP001500187"/>
    </source>
</evidence>
<sequence length="224" mass="23191">MAKVTIIGGHGKVALLAEPMLVSKGHTVQAVIRSEDQSADIEATGATPVVADIQSLSIEEQADLYRRLGTEVLVWSAGAGGGTPERTYAVDRDAAVRSIEAAKQAGIKRYIMVSYNGAGADHGIDPEHSFYPYAQAKAEADEHLRNSGLDFTILGPSTLTLDPEGPISVGVAAGDHQTSRASVARAIAVTVDDDSTVGKAIPFTDGATDIAAALASAPQSLVLQ</sequence>
<dbReference type="CDD" id="cd05243">
    <property type="entry name" value="SDR_a5"/>
    <property type="match status" value="1"/>
</dbReference>
<dbReference type="RefSeq" id="WP_345443309.1">
    <property type="nucleotide sequence ID" value="NZ_BAABKP010000001.1"/>
</dbReference>
<dbReference type="Gene3D" id="3.40.50.720">
    <property type="entry name" value="NAD(P)-binding Rossmann-like Domain"/>
    <property type="match status" value="1"/>
</dbReference>
<dbReference type="SUPFAM" id="SSF51735">
    <property type="entry name" value="NAD(P)-binding Rossmann-fold domains"/>
    <property type="match status" value="1"/>
</dbReference>